<sequence>MKPHVELTLVERAKAIRATIAAPTAARTLTARAVIASALAVGIGLSGSAVANAAPPPTGYPTSEVLATAAHPSLGRIPLRRGFYDADSGLGWGLDKAWNKYNIWSVEAQRRVMMSTNYTQKEDGRYSLVAYAGRYVCDNDTCKLTDRRKLIGVYNPHEFTTYDGWPVDGVLGLQNMYCENGGKEKCPDWVTYAILNHRVNNPHEASLDEAQSQGDSSTPGPAEEGLTPQQEASQSSILHDQEIQSLQAEISAGTTQAQFSYQPLPETISAK</sequence>
<gene>
    <name evidence="2" type="ORF">C5C04_08805</name>
</gene>
<dbReference type="AlphaFoldDB" id="A0ABD6W7R8"/>
<dbReference type="EMBL" id="PSUL01000018">
    <property type="protein sequence ID" value="PPF13775.1"/>
    <property type="molecule type" value="Genomic_DNA"/>
</dbReference>
<feature type="compositionally biased region" description="Polar residues" evidence="1">
    <location>
        <begin position="227"/>
        <end position="249"/>
    </location>
</feature>
<evidence type="ECO:0000256" key="1">
    <source>
        <dbReference type="SAM" id="MobiDB-lite"/>
    </source>
</evidence>
<reference evidence="2 3" key="1">
    <citation type="submission" date="2018-02" db="EMBL/GenBank/DDBJ databases">
        <title>Bacteriophage NCPPB3778 and a type I-E CRISPR drive the evolution of the US Biological Select Agent, Rathayibacter toxicus.</title>
        <authorList>
            <person name="Davis E.W.II."/>
            <person name="Tabima J.F."/>
            <person name="Weisberg A.J."/>
            <person name="Lopes L.D."/>
            <person name="Wiseman M.S."/>
            <person name="Wiseman M.S."/>
            <person name="Pupko T."/>
            <person name="Belcher M.S."/>
            <person name="Sechler A.J."/>
            <person name="Tancos M.A."/>
            <person name="Schroeder B.K."/>
            <person name="Murray T.D."/>
            <person name="Luster D.G."/>
            <person name="Schneider W.L."/>
            <person name="Rogers E."/>
            <person name="Andreote F.D."/>
            <person name="Grunwald N.J."/>
            <person name="Putnam M.L."/>
            <person name="Chang J.H."/>
        </authorList>
    </citation>
    <scope>NUCLEOTIDE SEQUENCE [LARGE SCALE GENOMIC DNA]</scope>
    <source>
        <strain evidence="2 3">AY1I9</strain>
    </source>
</reference>
<protein>
    <submittedName>
        <fullName evidence="2">Uncharacterized protein</fullName>
    </submittedName>
</protein>
<dbReference type="RefSeq" id="WP_104262097.1">
    <property type="nucleotide sequence ID" value="NZ_PSUL01000018.1"/>
</dbReference>
<name>A0ABD6W7R8_RATRA</name>
<feature type="compositionally biased region" description="Polar residues" evidence="1">
    <location>
        <begin position="209"/>
        <end position="219"/>
    </location>
</feature>
<evidence type="ECO:0000313" key="2">
    <source>
        <dbReference type="EMBL" id="PPF13775.1"/>
    </source>
</evidence>
<feature type="region of interest" description="Disordered" evidence="1">
    <location>
        <begin position="205"/>
        <end position="249"/>
    </location>
</feature>
<comment type="caution">
    <text evidence="2">The sequence shown here is derived from an EMBL/GenBank/DDBJ whole genome shotgun (WGS) entry which is preliminary data.</text>
</comment>
<organism evidence="2 3">
    <name type="scientific">Rathayibacter rathayi</name>
    <name type="common">Corynebacterium rathayi</name>
    <dbReference type="NCBI Taxonomy" id="33887"/>
    <lineage>
        <taxon>Bacteria</taxon>
        <taxon>Bacillati</taxon>
        <taxon>Actinomycetota</taxon>
        <taxon>Actinomycetes</taxon>
        <taxon>Micrococcales</taxon>
        <taxon>Microbacteriaceae</taxon>
        <taxon>Rathayibacter</taxon>
    </lineage>
</organism>
<accession>A0ABD6W7R8</accession>
<dbReference type="Proteomes" id="UP000237881">
    <property type="component" value="Unassembled WGS sequence"/>
</dbReference>
<evidence type="ECO:0000313" key="3">
    <source>
        <dbReference type="Proteomes" id="UP000237881"/>
    </source>
</evidence>
<proteinExistence type="predicted"/>